<dbReference type="InterPro" id="IPR013785">
    <property type="entry name" value="Aldolase_TIM"/>
</dbReference>
<keyword evidence="4" id="KW-0057">Aromatic amino acid biosynthesis</keyword>
<feature type="binding site" evidence="4">
    <location>
        <position position="59"/>
    </location>
    <ligand>
        <name>3-dehydroquinate</name>
        <dbReference type="ChEBI" id="CHEBI:32364"/>
    </ligand>
</feature>
<evidence type="ECO:0000313" key="6">
    <source>
        <dbReference type="Proteomes" id="UP000500961"/>
    </source>
</evidence>
<dbReference type="AlphaFoldDB" id="A0A7D3XWS8"/>
<evidence type="ECO:0000256" key="2">
    <source>
        <dbReference type="ARBA" id="ARBA00023239"/>
    </source>
</evidence>
<dbReference type="EMBL" id="CP041345">
    <property type="protein sequence ID" value="QKG80611.1"/>
    <property type="molecule type" value="Genomic_DNA"/>
</dbReference>
<dbReference type="SUPFAM" id="SSF51569">
    <property type="entry name" value="Aldolase"/>
    <property type="match status" value="1"/>
</dbReference>
<dbReference type="InterPro" id="IPR001381">
    <property type="entry name" value="DHquinase_I"/>
</dbReference>
<evidence type="ECO:0000256" key="1">
    <source>
        <dbReference type="ARBA" id="ARBA00001864"/>
    </source>
</evidence>
<evidence type="ECO:0000256" key="4">
    <source>
        <dbReference type="HAMAP-Rule" id="MF_00214"/>
    </source>
</evidence>
<dbReference type="PROSITE" id="PS01028">
    <property type="entry name" value="DEHYDROQUINASE_I"/>
    <property type="match status" value="1"/>
</dbReference>
<evidence type="ECO:0000313" key="5">
    <source>
        <dbReference type="EMBL" id="QKG80611.1"/>
    </source>
</evidence>
<gene>
    <name evidence="4" type="primary">aroD</name>
    <name evidence="5" type="ORF">FHG85_10125</name>
</gene>
<dbReference type="UniPathway" id="UPA00053">
    <property type="reaction ID" value="UER00086"/>
</dbReference>
<proteinExistence type="inferred from homology"/>
<comment type="catalytic activity">
    <reaction evidence="1 4">
        <text>3-dehydroquinate = 3-dehydroshikimate + H2O</text>
        <dbReference type="Rhea" id="RHEA:21096"/>
        <dbReference type="ChEBI" id="CHEBI:15377"/>
        <dbReference type="ChEBI" id="CHEBI:16630"/>
        <dbReference type="ChEBI" id="CHEBI:32364"/>
        <dbReference type="EC" id="4.2.1.10"/>
    </reaction>
</comment>
<dbReference type="GO" id="GO:0003855">
    <property type="term" value="F:3-dehydroquinate dehydratase activity"/>
    <property type="evidence" value="ECO:0007669"/>
    <property type="project" value="UniProtKB-UniRule"/>
</dbReference>
<dbReference type="KEGG" id="ttz:FHG85_10125"/>
<dbReference type="Pfam" id="PF01487">
    <property type="entry name" value="DHquinase_I"/>
    <property type="match status" value="1"/>
</dbReference>
<feature type="binding site" evidence="4">
    <location>
        <begin position="31"/>
        <end position="33"/>
    </location>
    <ligand>
        <name>3-dehydroquinate</name>
        <dbReference type="ChEBI" id="CHEBI:32364"/>
    </ligand>
</feature>
<dbReference type="GO" id="GO:0009423">
    <property type="term" value="P:chorismate biosynthetic process"/>
    <property type="evidence" value="ECO:0007669"/>
    <property type="project" value="UniProtKB-UniRule"/>
</dbReference>
<dbReference type="InterPro" id="IPR050146">
    <property type="entry name" value="Type-I_3-dehydroquinase"/>
</dbReference>
<feature type="binding site" evidence="4">
    <location>
        <position position="177"/>
    </location>
    <ligand>
        <name>3-dehydroquinate</name>
        <dbReference type="ChEBI" id="CHEBI:32364"/>
    </ligand>
</feature>
<dbReference type="CDD" id="cd00502">
    <property type="entry name" value="DHQase_I"/>
    <property type="match status" value="1"/>
</dbReference>
<feature type="binding site" evidence="4">
    <location>
        <position position="201"/>
    </location>
    <ligand>
        <name>3-dehydroquinate</name>
        <dbReference type="ChEBI" id="CHEBI:32364"/>
    </ligand>
</feature>
<sequence>MSKIRHDICVSIGNIGFEEIKELLPKLSVAEIRIDLLSLNEEEIEQCFALHKNLIATYRPKSNEYDLMKNILNKAIEWGAAMVDVDIDTPAEVISEIAVKAKHHNCKLIVSYHNFDGTPTLSTLKNLIEKTKLRHADYTKIACMANSPSDCSRILSLYEKHSNLIAFCMGQVGTVTRIASPLLGAPFSYASLQGNQTAPGQLDYINMNNLLNTINPID</sequence>
<dbReference type="HAMAP" id="MF_00214">
    <property type="entry name" value="AroD"/>
    <property type="match status" value="1"/>
</dbReference>
<dbReference type="Gene3D" id="3.20.20.70">
    <property type="entry name" value="Aldolase class I"/>
    <property type="match status" value="1"/>
</dbReference>
<reference evidence="5 6" key="1">
    <citation type="submission" date="2019-07" db="EMBL/GenBank/DDBJ databases">
        <title>Thalassofilum flectens gen. nov., sp. nov., a novel moderate thermophilic anaerobe from a shallow sea hot spring in Kunashir Island (Russia), representing a new family in the order Bacteroidales, and proposal of Thalassofilacea fam. nov.</title>
        <authorList>
            <person name="Kochetkova T.V."/>
            <person name="Podosokorskaya O.A."/>
            <person name="Novikov A."/>
            <person name="Elcheninov A.G."/>
            <person name="Toshchakov S.V."/>
            <person name="Kublanov I.V."/>
        </authorList>
    </citation>
    <scope>NUCLEOTIDE SEQUENCE [LARGE SCALE GENOMIC DNA]</scope>
    <source>
        <strain evidence="5 6">38-H</strain>
    </source>
</reference>
<keyword evidence="3 4" id="KW-0704">Schiff base</keyword>
<dbReference type="PANTHER" id="PTHR43699">
    <property type="entry name" value="3-DEHYDROQUINATE DEHYDRATASE"/>
    <property type="match status" value="1"/>
</dbReference>
<dbReference type="EC" id="4.2.1.10" evidence="4"/>
<name>A0A7D3XWS8_9BACT</name>
<dbReference type="GO" id="GO:0008652">
    <property type="term" value="P:amino acid biosynthetic process"/>
    <property type="evidence" value="ECO:0007669"/>
    <property type="project" value="UniProtKB-KW"/>
</dbReference>
<evidence type="ECO:0000256" key="3">
    <source>
        <dbReference type="ARBA" id="ARBA00023270"/>
    </source>
</evidence>
<dbReference type="PANTHER" id="PTHR43699:SF1">
    <property type="entry name" value="3-DEHYDROQUINATE DEHYDRATASE"/>
    <property type="match status" value="1"/>
</dbReference>
<feature type="binding site" evidence="4">
    <location>
        <position position="197"/>
    </location>
    <ligand>
        <name>3-dehydroquinate</name>
        <dbReference type="ChEBI" id="CHEBI:32364"/>
    </ligand>
</feature>
<keyword evidence="6" id="KW-1185">Reference proteome</keyword>
<organism evidence="5 6">
    <name type="scientific">Tenuifilum thalassicum</name>
    <dbReference type="NCBI Taxonomy" id="2590900"/>
    <lineage>
        <taxon>Bacteria</taxon>
        <taxon>Pseudomonadati</taxon>
        <taxon>Bacteroidota</taxon>
        <taxon>Bacteroidia</taxon>
        <taxon>Bacteroidales</taxon>
        <taxon>Tenuifilaceae</taxon>
        <taxon>Tenuifilum</taxon>
    </lineage>
</organism>
<feature type="active site" description="Proton donor/acceptor" evidence="4">
    <location>
        <position position="113"/>
    </location>
</feature>
<dbReference type="Proteomes" id="UP000500961">
    <property type="component" value="Chromosome"/>
</dbReference>
<keyword evidence="2 4" id="KW-0456">Lyase</keyword>
<dbReference type="RefSeq" id="WP_173075504.1">
    <property type="nucleotide sequence ID" value="NZ_CP041345.1"/>
</dbReference>
<accession>A0A7D3XWS8</accession>
<feature type="active site" description="Schiff-base intermediate with substrate" evidence="4">
    <location>
        <position position="140"/>
    </location>
</feature>
<dbReference type="GO" id="GO:0009073">
    <property type="term" value="P:aromatic amino acid family biosynthetic process"/>
    <property type="evidence" value="ECO:0007669"/>
    <property type="project" value="UniProtKB-KW"/>
</dbReference>
<protein>
    <recommendedName>
        <fullName evidence="4">3-dehydroquinate dehydratase</fullName>
        <shortName evidence="4">3-dehydroquinase</shortName>
        <ecNumber evidence="4">4.2.1.10</ecNumber>
    </recommendedName>
    <alternativeName>
        <fullName evidence="4">Type I DHQase</fullName>
    </alternativeName>
    <alternativeName>
        <fullName evidence="4">Type I dehydroquinase</fullName>
        <shortName evidence="4">DHQ1</shortName>
    </alternativeName>
</protein>
<comment type="similarity">
    <text evidence="4">Belongs to the type-I 3-dehydroquinase family.</text>
</comment>
<dbReference type="InterPro" id="IPR018508">
    <property type="entry name" value="3-dehydroquinate_DH_AS"/>
</dbReference>
<comment type="function">
    <text evidence="4">Involved in the third step of the chorismate pathway, which leads to the biosynthesis of aromatic amino acids. Catalyzes the cis-dehydration of 3-dehydroquinate (DHQ) and introduces the first double bond of the aromatic ring to yield 3-dehydroshikimate.</text>
</comment>
<keyword evidence="4" id="KW-0028">Amino-acid biosynthesis</keyword>
<feature type="binding site" evidence="4">
    <location>
        <position position="11"/>
    </location>
    <ligand>
        <name>3-dehydroquinate</name>
        <dbReference type="ChEBI" id="CHEBI:32364"/>
    </ligand>
</feature>
<comment type="pathway">
    <text evidence="4">Metabolic intermediate biosynthesis; chorismate biosynthesis; chorismate from D-erythrose 4-phosphate and phosphoenolpyruvate: step 3/7.</text>
</comment>
<comment type="subunit">
    <text evidence="4">Homodimer.</text>
</comment>
<dbReference type="GO" id="GO:0046279">
    <property type="term" value="P:3,4-dihydroxybenzoate biosynthetic process"/>
    <property type="evidence" value="ECO:0007669"/>
    <property type="project" value="UniProtKB-ARBA"/>
</dbReference>